<dbReference type="GeneID" id="42797433"/>
<dbReference type="Pfam" id="PF03061">
    <property type="entry name" value="4HBT"/>
    <property type="match status" value="1"/>
</dbReference>
<dbReference type="InterPro" id="IPR006683">
    <property type="entry name" value="Thioestr_dom"/>
</dbReference>
<dbReference type="EMBL" id="CP045483">
    <property type="protein sequence ID" value="QGR18555.1"/>
    <property type="molecule type" value="Genomic_DNA"/>
</dbReference>
<evidence type="ECO:0000256" key="2">
    <source>
        <dbReference type="ARBA" id="ARBA00022801"/>
    </source>
</evidence>
<reference evidence="4 5" key="1">
    <citation type="submission" date="2019-10" db="EMBL/GenBank/DDBJ databases">
        <title>Genome Sequences from Six Type Strain Members of the Archaeal Family Sulfolobaceae: Acidianus ambivalens, Acidianus infernus, Metallosphaera prunae, Stygiolobus azoricus, Sulfolobus metallicus, and Sulfurisphaera ohwakuensis.</title>
        <authorList>
            <person name="Counts J.A."/>
            <person name="Kelly R.M."/>
        </authorList>
    </citation>
    <scope>NUCLEOTIDE SEQUENCE [LARGE SCALE GENOMIC DNA]</scope>
    <source>
        <strain evidence="4 5">FC6</strain>
    </source>
</reference>
<dbReference type="InterPro" id="IPR029069">
    <property type="entry name" value="HotDog_dom_sf"/>
</dbReference>
<dbReference type="PANTHER" id="PTHR21660">
    <property type="entry name" value="THIOESTERASE SUPERFAMILY MEMBER-RELATED"/>
    <property type="match status" value="1"/>
</dbReference>
<dbReference type="AlphaFoldDB" id="A0A650CLJ0"/>
<feature type="domain" description="Thioesterase" evidence="3">
    <location>
        <begin position="62"/>
        <end position="137"/>
    </location>
</feature>
<dbReference type="NCBIfam" id="TIGR00369">
    <property type="entry name" value="unchar_dom_1"/>
    <property type="match status" value="1"/>
</dbReference>
<name>A0A650CLJ0_9CREN</name>
<dbReference type="KEGG" id="sazo:D1868_00115"/>
<dbReference type="Gene3D" id="3.10.129.10">
    <property type="entry name" value="Hotdog Thioesterase"/>
    <property type="match status" value="1"/>
</dbReference>
<dbReference type="InterPro" id="IPR039298">
    <property type="entry name" value="ACOT13"/>
</dbReference>
<sequence>MTDESIQGYNKIELVKTFDVDRINNILSRENLFSYLGLRVVKIDKGYAETVLNYSENVLRIGGVLHGGAIMSAIDYTGGLATMTVNDGDDQVTQELKINFLEPMKDGPFRCVGKVIRAGKTVVVVEIEFYDKNNVLGAKALGTWYILRGRNVSK</sequence>
<dbReference type="GO" id="GO:0047617">
    <property type="term" value="F:fatty acyl-CoA hydrolase activity"/>
    <property type="evidence" value="ECO:0007669"/>
    <property type="project" value="InterPro"/>
</dbReference>
<comment type="similarity">
    <text evidence="1">Belongs to the thioesterase PaaI family.</text>
</comment>
<keyword evidence="2" id="KW-0378">Hydrolase</keyword>
<organism evidence="4 5">
    <name type="scientific">Stygiolobus azoricus</name>
    <dbReference type="NCBI Taxonomy" id="41675"/>
    <lineage>
        <taxon>Archaea</taxon>
        <taxon>Thermoproteota</taxon>
        <taxon>Thermoprotei</taxon>
        <taxon>Sulfolobales</taxon>
        <taxon>Sulfolobaceae</taxon>
        <taxon>Stygiolobus</taxon>
    </lineage>
</organism>
<keyword evidence="5" id="KW-1185">Reference proteome</keyword>
<dbReference type="RefSeq" id="WP_156004738.1">
    <property type="nucleotide sequence ID" value="NZ_CP045483.1"/>
</dbReference>
<accession>A0A650CLJ0</accession>
<dbReference type="Proteomes" id="UP000423396">
    <property type="component" value="Chromosome"/>
</dbReference>
<dbReference type="OrthoDB" id="24516at2157"/>
<dbReference type="CDD" id="cd03443">
    <property type="entry name" value="PaaI_thioesterase"/>
    <property type="match status" value="1"/>
</dbReference>
<dbReference type="SUPFAM" id="SSF54637">
    <property type="entry name" value="Thioesterase/thiol ester dehydrase-isomerase"/>
    <property type="match status" value="1"/>
</dbReference>
<evidence type="ECO:0000313" key="4">
    <source>
        <dbReference type="EMBL" id="QGR18555.1"/>
    </source>
</evidence>
<evidence type="ECO:0000256" key="1">
    <source>
        <dbReference type="ARBA" id="ARBA00008324"/>
    </source>
</evidence>
<gene>
    <name evidence="4" type="ORF">D1868_00115</name>
</gene>
<evidence type="ECO:0000313" key="5">
    <source>
        <dbReference type="Proteomes" id="UP000423396"/>
    </source>
</evidence>
<dbReference type="InterPro" id="IPR003736">
    <property type="entry name" value="PAAI_dom"/>
</dbReference>
<evidence type="ECO:0000259" key="3">
    <source>
        <dbReference type="Pfam" id="PF03061"/>
    </source>
</evidence>
<dbReference type="PANTHER" id="PTHR21660:SF1">
    <property type="entry name" value="ACYL-COENZYME A THIOESTERASE 13"/>
    <property type="match status" value="1"/>
</dbReference>
<proteinExistence type="inferred from homology"/>
<protein>
    <submittedName>
        <fullName evidence="4">Hotdog fold thioesterase</fullName>
    </submittedName>
</protein>